<organism evidence="1 2">
    <name type="scientific">Byssothecium circinans</name>
    <dbReference type="NCBI Taxonomy" id="147558"/>
    <lineage>
        <taxon>Eukaryota</taxon>
        <taxon>Fungi</taxon>
        <taxon>Dikarya</taxon>
        <taxon>Ascomycota</taxon>
        <taxon>Pezizomycotina</taxon>
        <taxon>Dothideomycetes</taxon>
        <taxon>Pleosporomycetidae</taxon>
        <taxon>Pleosporales</taxon>
        <taxon>Massarineae</taxon>
        <taxon>Massarinaceae</taxon>
        <taxon>Byssothecium</taxon>
    </lineage>
</organism>
<reference evidence="1" key="1">
    <citation type="journal article" date="2020" name="Stud. Mycol.">
        <title>101 Dothideomycetes genomes: a test case for predicting lifestyles and emergence of pathogens.</title>
        <authorList>
            <person name="Haridas S."/>
            <person name="Albert R."/>
            <person name="Binder M."/>
            <person name="Bloem J."/>
            <person name="Labutti K."/>
            <person name="Salamov A."/>
            <person name="Andreopoulos B."/>
            <person name="Baker S."/>
            <person name="Barry K."/>
            <person name="Bills G."/>
            <person name="Bluhm B."/>
            <person name="Cannon C."/>
            <person name="Castanera R."/>
            <person name="Culley D."/>
            <person name="Daum C."/>
            <person name="Ezra D."/>
            <person name="Gonzalez J."/>
            <person name="Henrissat B."/>
            <person name="Kuo A."/>
            <person name="Liang C."/>
            <person name="Lipzen A."/>
            <person name="Lutzoni F."/>
            <person name="Magnuson J."/>
            <person name="Mondo S."/>
            <person name="Nolan M."/>
            <person name="Ohm R."/>
            <person name="Pangilinan J."/>
            <person name="Park H.-J."/>
            <person name="Ramirez L."/>
            <person name="Alfaro M."/>
            <person name="Sun H."/>
            <person name="Tritt A."/>
            <person name="Yoshinaga Y."/>
            <person name="Zwiers L.-H."/>
            <person name="Turgeon B."/>
            <person name="Goodwin S."/>
            <person name="Spatafora J."/>
            <person name="Crous P."/>
            <person name="Grigoriev I."/>
        </authorList>
    </citation>
    <scope>NUCLEOTIDE SEQUENCE</scope>
    <source>
        <strain evidence="1">CBS 675.92</strain>
    </source>
</reference>
<dbReference type="EMBL" id="ML976977">
    <property type="protein sequence ID" value="KAF1963846.1"/>
    <property type="molecule type" value="Genomic_DNA"/>
</dbReference>
<dbReference type="Proteomes" id="UP000800035">
    <property type="component" value="Unassembled WGS sequence"/>
</dbReference>
<sequence>MRDLLRFYEELIDYCSTGCCIHFTTNTKIETPARMATFKLLPKPEATLEGLPNEIWIEICSTTIPDRFSDDPFPPPRHILSRKDLINFRYAHPRRHLQLGDIFLPRLFSSLTFMATPWSLLELLDISRDAILGKYVQELRFGRKVLNENLQDSDFRMESKYEDEDISNLEEEWRKDRITSYKALCDQQATFRRRKCYIVLLQLAIRNLRNLHTIVLETDHVSRISIRKAIRAPPLSPFHHKSLKSFRNNSSQPSRHTRSLFKLLQPKQLGNTSALSSTDSVEWWQKYAAICPTERNMSSCYLSFQTEAWVSIIEVLAHPNTRRLNLEFELDSYEITQLRGKLPRTILLGNILTGIRLLDTVPHGRSLIKDLTLLLTVACNSLKTLEIKWLHPTLLYLPLNCWFLRLRLLSTLHLCSMVKTNAVIFVLLDSSWKSLESISFTELLLVKERGCELDWVSLLVMMLRMPMLRSLKLSRLLQSENIAIRAGLKITPDYDNMSVPEGSTSKDEEATGALVAQPGPLKATTLFFMQEAKTGEIVSRLQTMLENILFEMKASVFDCHKQVLKRCAKRYSALRFNQGVDGRTTLEEGEEKEIEAQGEWLRYSKK</sequence>
<evidence type="ECO:0000313" key="1">
    <source>
        <dbReference type="EMBL" id="KAF1963846.1"/>
    </source>
</evidence>
<proteinExistence type="predicted"/>
<accession>A0A6A5ULP3</accession>
<dbReference type="AlphaFoldDB" id="A0A6A5ULP3"/>
<evidence type="ECO:0000313" key="2">
    <source>
        <dbReference type="Proteomes" id="UP000800035"/>
    </source>
</evidence>
<dbReference type="OrthoDB" id="3801295at2759"/>
<keyword evidence="2" id="KW-1185">Reference proteome</keyword>
<name>A0A6A5ULP3_9PLEO</name>
<protein>
    <submittedName>
        <fullName evidence="1">Uncharacterized protein</fullName>
    </submittedName>
</protein>
<gene>
    <name evidence="1" type="ORF">CC80DRAFT_557870</name>
</gene>